<dbReference type="GO" id="GO:0005829">
    <property type="term" value="C:cytosol"/>
    <property type="evidence" value="ECO:0007669"/>
    <property type="project" value="TreeGrafter"/>
</dbReference>
<dbReference type="EMBL" id="BLKM01000655">
    <property type="protein sequence ID" value="GFG36644.1"/>
    <property type="molecule type" value="Genomic_DNA"/>
</dbReference>
<sequence length="730" mass="82902">MGATLEKALLALRILRKLTVHGFKKPHESADTLHFLNMVFDRAKTMLECRKSLRIRGPNLVELCEKSIIHLTKVLLAVLEHHPFSYVDMIQPSLEFSVFYVFTPTGESLLFERFIIQCLNLIKGILLCAEYKPAKVVEETKELGTLRAHEIKMAFFTADTLTEICRKLVTHYFLLTYDDLELWDSDPESFATDEGGESWKYSLRPCTESLFLALFHEFRVTLSPVLLEMIQSNHALVSPSDLNAILRKDAVYNAVGLAAFDLYDEVNFDQWFSTTLTQELKMKGGNYRVIRRRVAWLIGQWTGVKLSSELRPALYAVTLPLLQGDEDMAVRLTASNTLKLAVDDFEFNTDQFLPFLEPSFALLFALLKEAHECDTKMHVLYVLSFIVERVGFAIRPYSGSLIQYLPLLWEESAEHNMLRCAIVSTLVHLVKALGAVSESLSPFLLPVIQLSTDVQQACHVYLLEDGLELWLAVLENSSSMSHDLLQLFRNMPPLLEYSSENLRTCFYIIQANILLSPEEFLNVYGEVIVRSCNDMLSDMRSEGIVMTMRLVEMCLRAAPNVATELVILKVAQGLGETQEIVLNKILDVWLDKMALVTQLERRKLLGLALASLLTAQSSAVLERFCGVLLNVTEALNDVMKTDDMGIQIDSLLLTEHSSPGQDDDVDYETEHDHRRKQLAVSDPVHTIALRDYFQAQMLELQNQVGAAQFEQLMQTVDIETLEQVREYVVL</sequence>
<name>A0A6L2PWP6_COPFO</name>
<evidence type="ECO:0000313" key="3">
    <source>
        <dbReference type="Proteomes" id="UP000502823"/>
    </source>
</evidence>
<dbReference type="AlphaFoldDB" id="A0A6L2PWP6"/>
<dbReference type="Pfam" id="PF25758">
    <property type="entry name" value="TPR_IPO11"/>
    <property type="match status" value="2"/>
</dbReference>
<evidence type="ECO:0000313" key="2">
    <source>
        <dbReference type="EMBL" id="GFG36644.1"/>
    </source>
</evidence>
<dbReference type="InterPro" id="IPR016024">
    <property type="entry name" value="ARM-type_fold"/>
</dbReference>
<dbReference type="SUPFAM" id="SSF48371">
    <property type="entry name" value="ARM repeat"/>
    <property type="match status" value="1"/>
</dbReference>
<dbReference type="FunCoup" id="A0A6L2PWP6">
    <property type="interactions" value="1563"/>
</dbReference>
<dbReference type="PANTHER" id="PTHR10997:SF7">
    <property type="entry name" value="IMPORTIN-11"/>
    <property type="match status" value="1"/>
</dbReference>
<dbReference type="InterPro" id="IPR011989">
    <property type="entry name" value="ARM-like"/>
</dbReference>
<dbReference type="InterPro" id="IPR058669">
    <property type="entry name" value="TPR_IPO7/11-like"/>
</dbReference>
<dbReference type="Gene3D" id="1.25.10.10">
    <property type="entry name" value="Leucine-rich Repeat Variant"/>
    <property type="match status" value="1"/>
</dbReference>
<dbReference type="GO" id="GO:0006606">
    <property type="term" value="P:protein import into nucleus"/>
    <property type="evidence" value="ECO:0007669"/>
    <property type="project" value="TreeGrafter"/>
</dbReference>
<keyword evidence="3" id="KW-1185">Reference proteome</keyword>
<reference evidence="3" key="1">
    <citation type="submission" date="2020-01" db="EMBL/GenBank/DDBJ databases">
        <title>Draft genome sequence of the Termite Coptotermes fromosanus.</title>
        <authorList>
            <person name="Itakura S."/>
            <person name="Yosikawa Y."/>
            <person name="Umezawa K."/>
        </authorList>
    </citation>
    <scope>NUCLEOTIDE SEQUENCE [LARGE SCALE GENOMIC DNA]</scope>
</reference>
<proteinExistence type="predicted"/>
<dbReference type="Proteomes" id="UP000502823">
    <property type="component" value="Unassembled WGS sequence"/>
</dbReference>
<evidence type="ECO:0000259" key="1">
    <source>
        <dbReference type="Pfam" id="PF25758"/>
    </source>
</evidence>
<dbReference type="InParanoid" id="A0A6L2PWP6"/>
<accession>A0A6L2PWP6</accession>
<gene>
    <name evidence="2" type="ORF">Cfor_09386</name>
</gene>
<feature type="domain" description="Importin-7/11-like TPR repeats" evidence="1">
    <location>
        <begin position="420"/>
        <end position="561"/>
    </location>
</feature>
<protein>
    <recommendedName>
        <fullName evidence="1">Importin-7/11-like TPR repeats domain-containing protein</fullName>
    </recommendedName>
</protein>
<dbReference type="PANTHER" id="PTHR10997">
    <property type="entry name" value="IMPORTIN-7, 8, 11"/>
    <property type="match status" value="1"/>
</dbReference>
<dbReference type="GO" id="GO:0005635">
    <property type="term" value="C:nuclear envelope"/>
    <property type="evidence" value="ECO:0007669"/>
    <property type="project" value="TreeGrafter"/>
</dbReference>
<feature type="domain" description="Importin-7/11-like TPR repeats" evidence="1">
    <location>
        <begin position="568"/>
        <end position="727"/>
    </location>
</feature>
<comment type="caution">
    <text evidence="2">The sequence shown here is derived from an EMBL/GenBank/DDBJ whole genome shotgun (WGS) entry which is preliminary data.</text>
</comment>
<dbReference type="OrthoDB" id="361693at2759"/>
<organism evidence="2 3">
    <name type="scientific">Coptotermes formosanus</name>
    <name type="common">Formosan subterranean termite</name>
    <dbReference type="NCBI Taxonomy" id="36987"/>
    <lineage>
        <taxon>Eukaryota</taxon>
        <taxon>Metazoa</taxon>
        <taxon>Ecdysozoa</taxon>
        <taxon>Arthropoda</taxon>
        <taxon>Hexapoda</taxon>
        <taxon>Insecta</taxon>
        <taxon>Pterygota</taxon>
        <taxon>Neoptera</taxon>
        <taxon>Polyneoptera</taxon>
        <taxon>Dictyoptera</taxon>
        <taxon>Blattodea</taxon>
        <taxon>Blattoidea</taxon>
        <taxon>Termitoidae</taxon>
        <taxon>Rhinotermitidae</taxon>
        <taxon>Coptotermes</taxon>
    </lineage>
</organism>